<protein>
    <recommendedName>
        <fullName evidence="5">NAC domain-containing protein</fullName>
    </recommendedName>
</protein>
<name>A0A4S4E2C2_CAMSN</name>
<keyword evidence="1" id="KW-0805">Transcription regulation</keyword>
<evidence type="ECO:0000256" key="1">
    <source>
        <dbReference type="ARBA" id="ARBA00023015"/>
    </source>
</evidence>
<dbReference type="Proteomes" id="UP000306102">
    <property type="component" value="Unassembled WGS sequence"/>
</dbReference>
<evidence type="ECO:0000256" key="2">
    <source>
        <dbReference type="ARBA" id="ARBA00023125"/>
    </source>
</evidence>
<dbReference type="EMBL" id="SDRB02008095">
    <property type="protein sequence ID" value="THG10001.1"/>
    <property type="molecule type" value="Genomic_DNA"/>
</dbReference>
<proteinExistence type="predicted"/>
<gene>
    <name evidence="6" type="ORF">TEA_009989</name>
</gene>
<keyword evidence="7" id="KW-1185">Reference proteome</keyword>
<dbReference type="Pfam" id="PF02365">
    <property type="entry name" value="NAM"/>
    <property type="match status" value="1"/>
</dbReference>
<dbReference type="GO" id="GO:0000976">
    <property type="term" value="F:transcription cis-regulatory region binding"/>
    <property type="evidence" value="ECO:0007669"/>
    <property type="project" value="TreeGrafter"/>
</dbReference>
<evidence type="ECO:0000259" key="5">
    <source>
        <dbReference type="PROSITE" id="PS51005"/>
    </source>
</evidence>
<feature type="domain" description="NAC" evidence="5">
    <location>
        <begin position="195"/>
        <end position="409"/>
    </location>
</feature>
<dbReference type="PANTHER" id="PTHR31079">
    <property type="entry name" value="NAC DOMAIN-CONTAINING PROTEIN 73"/>
    <property type="match status" value="1"/>
</dbReference>
<evidence type="ECO:0000256" key="4">
    <source>
        <dbReference type="ARBA" id="ARBA00023242"/>
    </source>
</evidence>
<dbReference type="PANTHER" id="PTHR31079:SF20">
    <property type="entry name" value="NAC DOMAIN-CONTAINING PROTEIN 10"/>
    <property type="match status" value="1"/>
</dbReference>
<organism evidence="6 7">
    <name type="scientific">Camellia sinensis var. sinensis</name>
    <name type="common">China tea</name>
    <dbReference type="NCBI Taxonomy" id="542762"/>
    <lineage>
        <taxon>Eukaryota</taxon>
        <taxon>Viridiplantae</taxon>
        <taxon>Streptophyta</taxon>
        <taxon>Embryophyta</taxon>
        <taxon>Tracheophyta</taxon>
        <taxon>Spermatophyta</taxon>
        <taxon>Magnoliopsida</taxon>
        <taxon>eudicotyledons</taxon>
        <taxon>Gunneridae</taxon>
        <taxon>Pentapetalae</taxon>
        <taxon>asterids</taxon>
        <taxon>Ericales</taxon>
        <taxon>Theaceae</taxon>
        <taxon>Camellia</taxon>
    </lineage>
</organism>
<comment type="caution">
    <text evidence="6">The sequence shown here is derived from an EMBL/GenBank/DDBJ whole genome shotgun (WGS) entry which is preliminary data.</text>
</comment>
<keyword evidence="4" id="KW-0539">Nucleus</keyword>
<dbReference type="InterPro" id="IPR003441">
    <property type="entry name" value="NAC-dom"/>
</dbReference>
<dbReference type="STRING" id="542762.A0A4S4E2C2"/>
<keyword evidence="3" id="KW-0804">Transcription</keyword>
<dbReference type="SUPFAM" id="SSF101941">
    <property type="entry name" value="NAC domain"/>
    <property type="match status" value="3"/>
</dbReference>
<keyword evidence="2" id="KW-0238">DNA-binding</keyword>
<dbReference type="AlphaFoldDB" id="A0A4S4E2C2"/>
<dbReference type="InterPro" id="IPR044799">
    <property type="entry name" value="SOG1-like"/>
</dbReference>
<dbReference type="GO" id="GO:0003700">
    <property type="term" value="F:DNA-binding transcription factor activity"/>
    <property type="evidence" value="ECO:0007669"/>
    <property type="project" value="InterPro"/>
</dbReference>
<evidence type="ECO:0000256" key="3">
    <source>
        <dbReference type="ARBA" id="ARBA00023163"/>
    </source>
</evidence>
<dbReference type="Gene3D" id="2.170.150.80">
    <property type="entry name" value="NAC domain"/>
    <property type="match status" value="1"/>
</dbReference>
<reference evidence="6 7" key="1">
    <citation type="journal article" date="2018" name="Proc. Natl. Acad. Sci. U.S.A.">
        <title>Draft genome sequence of Camellia sinensis var. sinensis provides insights into the evolution of the tea genome and tea quality.</title>
        <authorList>
            <person name="Wei C."/>
            <person name="Yang H."/>
            <person name="Wang S."/>
            <person name="Zhao J."/>
            <person name="Liu C."/>
            <person name="Gao L."/>
            <person name="Xia E."/>
            <person name="Lu Y."/>
            <person name="Tai Y."/>
            <person name="She G."/>
            <person name="Sun J."/>
            <person name="Cao H."/>
            <person name="Tong W."/>
            <person name="Gao Q."/>
            <person name="Li Y."/>
            <person name="Deng W."/>
            <person name="Jiang X."/>
            <person name="Wang W."/>
            <person name="Chen Q."/>
            <person name="Zhang S."/>
            <person name="Li H."/>
            <person name="Wu J."/>
            <person name="Wang P."/>
            <person name="Li P."/>
            <person name="Shi C."/>
            <person name="Zheng F."/>
            <person name="Jian J."/>
            <person name="Huang B."/>
            <person name="Shan D."/>
            <person name="Shi M."/>
            <person name="Fang C."/>
            <person name="Yue Y."/>
            <person name="Li F."/>
            <person name="Li D."/>
            <person name="Wei S."/>
            <person name="Han B."/>
            <person name="Jiang C."/>
            <person name="Yin Y."/>
            <person name="Xia T."/>
            <person name="Zhang Z."/>
            <person name="Bennetzen J.L."/>
            <person name="Zhao S."/>
            <person name="Wan X."/>
        </authorList>
    </citation>
    <scope>NUCLEOTIDE SEQUENCE [LARGE SCALE GENOMIC DNA]</scope>
    <source>
        <strain evidence="7">cv. Shuchazao</strain>
        <tissue evidence="6">Leaf</tissue>
    </source>
</reference>
<evidence type="ECO:0000313" key="7">
    <source>
        <dbReference type="Proteomes" id="UP000306102"/>
    </source>
</evidence>
<sequence length="497" mass="55693">MTWHNNSEDETAIQIVSHSPQQNRIIDAEKAGEVRFIACPSCGHNIELQNRAGIQDLPGLPAGVKFDPSDQEILEHLEAKVSSNAHKIHPLIDEFIPTIEGENGICYTHPEKLPEVEEIGERNHLWGGSKSKTREMTWHNDSEDETAIQIVSPSPQQNRVIDAEKAGEVRFITCPSCGHNIELQNRAGIQDLPGLPAGVKFDPSDQEILEHLEAKVSSNAHKIHPLIDEFIPTIDGENGICYTHPEKLPGLVQVFLWIHAVCRCCMLLVWEAGCKFSRPSSGLLCELKCVPCCELLCELKSVPCCVSKVGQIRHFFHWPSKAYTTGTRKRRKVHTNEDGGETRWHKTGKTRPVLVGGTVKGFKKILVLYTNYGRQRKPEKTNWVMHQYHLGNNEEERDGEVVISKVFYQTQPRQCGSTSSLSDSVFDQKSSHVIENTQGYVEGYYNPTTLISYDIGFGGQNREITPQLIPNLGIQGDGSSFIHLPNNASKVKVLERE</sequence>
<evidence type="ECO:0000313" key="6">
    <source>
        <dbReference type="EMBL" id="THG10001.1"/>
    </source>
</evidence>
<accession>A0A4S4E2C2</accession>
<dbReference type="PROSITE" id="PS51005">
    <property type="entry name" value="NAC"/>
    <property type="match status" value="1"/>
</dbReference>
<dbReference type="GO" id="GO:0005634">
    <property type="term" value="C:nucleus"/>
    <property type="evidence" value="ECO:0007669"/>
    <property type="project" value="TreeGrafter"/>
</dbReference>
<dbReference type="InterPro" id="IPR036093">
    <property type="entry name" value="NAC_dom_sf"/>
</dbReference>